<feature type="chain" id="PRO_5046572231" description="Tetratricopeptide repeat protein" evidence="1">
    <location>
        <begin position="23"/>
        <end position="162"/>
    </location>
</feature>
<keyword evidence="1" id="KW-0732">Signal</keyword>
<dbReference type="Proteomes" id="UP001500454">
    <property type="component" value="Unassembled WGS sequence"/>
</dbReference>
<evidence type="ECO:0000313" key="3">
    <source>
        <dbReference type="Proteomes" id="UP001500454"/>
    </source>
</evidence>
<protein>
    <recommendedName>
        <fullName evidence="4">Tetratricopeptide repeat protein</fullName>
    </recommendedName>
</protein>
<evidence type="ECO:0000313" key="2">
    <source>
        <dbReference type="EMBL" id="GAA4386187.1"/>
    </source>
</evidence>
<name>A0ABP8J715_9BACT</name>
<sequence>MKRLLLATLSAFTFLLAQPVAAGTQVKQQPLNTLPRYGGKAKSKELQKIDRAFVGAELKRYRNDARAASDVSVELGWQHLAQQNPEVSIKRFNQAWLLDSTNCNVYYGFSACLSMQGDAKGAREYFRLAQRRDPKNQGIQKYNERLTRVREQQTDTPGVVLS</sequence>
<feature type="signal peptide" evidence="1">
    <location>
        <begin position="1"/>
        <end position="22"/>
    </location>
</feature>
<keyword evidence="3" id="KW-1185">Reference proteome</keyword>
<evidence type="ECO:0008006" key="4">
    <source>
        <dbReference type="Google" id="ProtNLM"/>
    </source>
</evidence>
<dbReference type="InterPro" id="IPR011990">
    <property type="entry name" value="TPR-like_helical_dom_sf"/>
</dbReference>
<comment type="caution">
    <text evidence="2">The sequence shown here is derived from an EMBL/GenBank/DDBJ whole genome shotgun (WGS) entry which is preliminary data.</text>
</comment>
<evidence type="ECO:0000256" key="1">
    <source>
        <dbReference type="SAM" id="SignalP"/>
    </source>
</evidence>
<reference evidence="3" key="1">
    <citation type="journal article" date="2019" name="Int. J. Syst. Evol. Microbiol.">
        <title>The Global Catalogue of Microorganisms (GCM) 10K type strain sequencing project: providing services to taxonomists for standard genome sequencing and annotation.</title>
        <authorList>
            <consortium name="The Broad Institute Genomics Platform"/>
            <consortium name="The Broad Institute Genome Sequencing Center for Infectious Disease"/>
            <person name="Wu L."/>
            <person name="Ma J."/>
        </authorList>
    </citation>
    <scope>NUCLEOTIDE SEQUENCE [LARGE SCALE GENOMIC DNA]</scope>
    <source>
        <strain evidence="3">JCM 17924</strain>
    </source>
</reference>
<dbReference type="EMBL" id="BAABHA010000010">
    <property type="protein sequence ID" value="GAA4386187.1"/>
    <property type="molecule type" value="Genomic_DNA"/>
</dbReference>
<organism evidence="2 3">
    <name type="scientific">Hymenobacter koreensis</name>
    <dbReference type="NCBI Taxonomy" id="1084523"/>
    <lineage>
        <taxon>Bacteria</taxon>
        <taxon>Pseudomonadati</taxon>
        <taxon>Bacteroidota</taxon>
        <taxon>Cytophagia</taxon>
        <taxon>Cytophagales</taxon>
        <taxon>Hymenobacteraceae</taxon>
        <taxon>Hymenobacter</taxon>
    </lineage>
</organism>
<gene>
    <name evidence="2" type="ORF">GCM10023186_30510</name>
</gene>
<proteinExistence type="predicted"/>
<dbReference type="Gene3D" id="1.25.40.10">
    <property type="entry name" value="Tetratricopeptide repeat domain"/>
    <property type="match status" value="1"/>
</dbReference>
<dbReference type="RefSeq" id="WP_345225649.1">
    <property type="nucleotide sequence ID" value="NZ_BAABHA010000010.1"/>
</dbReference>
<accession>A0ABP8J715</accession>
<dbReference type="SUPFAM" id="SSF48452">
    <property type="entry name" value="TPR-like"/>
    <property type="match status" value="1"/>
</dbReference>